<evidence type="ECO:0000313" key="9">
    <source>
        <dbReference type="Proteomes" id="UP000289465"/>
    </source>
</evidence>
<comment type="cofactor">
    <cofactor evidence="1">
        <name>Zn(2+)</name>
        <dbReference type="ChEBI" id="CHEBI:29105"/>
    </cofactor>
</comment>
<dbReference type="GO" id="GO:0046872">
    <property type="term" value="F:metal ion binding"/>
    <property type="evidence" value="ECO:0007669"/>
    <property type="project" value="UniProtKB-KW"/>
</dbReference>
<evidence type="ECO:0000256" key="5">
    <source>
        <dbReference type="ARBA" id="ARBA00022833"/>
    </source>
</evidence>
<dbReference type="InterPro" id="IPR023801">
    <property type="entry name" value="His_deacetylse_dom"/>
</dbReference>
<comment type="similarity">
    <text evidence="2">Belongs to the histone deacetylase family.</text>
</comment>
<accession>A0A446C6M4</accession>
<dbReference type="PRINTS" id="PR01270">
    <property type="entry name" value="HDASUPER"/>
</dbReference>
<dbReference type="GO" id="GO:0016787">
    <property type="term" value="F:hydrolase activity"/>
    <property type="evidence" value="ECO:0007669"/>
    <property type="project" value="UniProtKB-KW"/>
</dbReference>
<keyword evidence="3" id="KW-0479">Metal-binding</keyword>
<sequence>MKAFISPTHDVPWPGNAMIRGLLKQHHDRAERSVEILAALKDDLRLDCQFVERAAERPIELFEVHAPDYLRYLETAWDEWSKAPDASFEVRPYLTTNRYFPTLRTRIPVTLAGQYLGDGGSPLVQDAWANMNGSVDAAVAAADALIGGERSAYALLRPAGHHAMRDLAMGGCHIANTAIATQRLAKRFGRVAVLDIDVHHGNGTQQIFYDRDDVLTVSLHGKPETLFPFICGYADEAGTGAGEGYNLNLPIEGGTEIGGYLGYFDQALERIKDFAPGVLVVAAGYDTFRHDPFGNLCIDTADYAVLGDRIGQLGLPTLFVQEGGYKVDTLRANVNSLVEGYLKRQGAQA</sequence>
<keyword evidence="10" id="KW-1185">Reference proteome</keyword>
<dbReference type="Pfam" id="PF00850">
    <property type="entry name" value="Hist_deacetyl"/>
    <property type="match status" value="1"/>
</dbReference>
<dbReference type="Gene3D" id="3.40.800.20">
    <property type="entry name" value="Histone deacetylase domain"/>
    <property type="match status" value="1"/>
</dbReference>
<dbReference type="PANTHER" id="PTHR10625:SF17">
    <property type="entry name" value="HISTONE DEACETYLASE 8"/>
    <property type="match status" value="1"/>
</dbReference>
<dbReference type="CDD" id="cd10001">
    <property type="entry name" value="HDAC_classII_APAH"/>
    <property type="match status" value="1"/>
</dbReference>
<feature type="domain" description="Histone deacetylase" evidence="6">
    <location>
        <begin position="27"/>
        <end position="339"/>
    </location>
</feature>
<organism evidence="7 9">
    <name type="scientific">Achromobacter veterisilvae</name>
    <dbReference type="NCBI Taxonomy" id="2069367"/>
    <lineage>
        <taxon>Bacteria</taxon>
        <taxon>Pseudomonadati</taxon>
        <taxon>Pseudomonadota</taxon>
        <taxon>Betaproteobacteria</taxon>
        <taxon>Burkholderiales</taxon>
        <taxon>Alcaligenaceae</taxon>
        <taxon>Achromobacter</taxon>
    </lineage>
</organism>
<dbReference type="GO" id="GO:0004407">
    <property type="term" value="F:histone deacetylase activity"/>
    <property type="evidence" value="ECO:0007669"/>
    <property type="project" value="TreeGrafter"/>
</dbReference>
<keyword evidence="5" id="KW-0862">Zinc</keyword>
<gene>
    <name evidence="7" type="primary">aphA_2</name>
    <name evidence="7" type="ORF">AVE30378_00526</name>
    <name evidence="8" type="ORF">WHX56_09310</name>
</gene>
<evidence type="ECO:0000259" key="6">
    <source>
        <dbReference type="Pfam" id="PF00850"/>
    </source>
</evidence>
<protein>
    <submittedName>
        <fullName evidence="7">Acetylpolyamine aminohydrolase</fullName>
    </submittedName>
    <submittedName>
        <fullName evidence="8">Histone deacetylase family protein</fullName>
    </submittedName>
</protein>
<dbReference type="PANTHER" id="PTHR10625">
    <property type="entry name" value="HISTONE DEACETYLASE HDAC1-RELATED"/>
    <property type="match status" value="1"/>
</dbReference>
<evidence type="ECO:0000256" key="2">
    <source>
        <dbReference type="ARBA" id="ARBA00005947"/>
    </source>
</evidence>
<keyword evidence="4 7" id="KW-0378">Hydrolase</keyword>
<evidence type="ECO:0000256" key="3">
    <source>
        <dbReference type="ARBA" id="ARBA00022723"/>
    </source>
</evidence>
<dbReference type="InterPro" id="IPR023696">
    <property type="entry name" value="Ureohydrolase_dom_sf"/>
</dbReference>
<evidence type="ECO:0000256" key="1">
    <source>
        <dbReference type="ARBA" id="ARBA00001947"/>
    </source>
</evidence>
<evidence type="ECO:0000313" key="8">
    <source>
        <dbReference type="EMBL" id="WXR75679.1"/>
    </source>
</evidence>
<dbReference type="SUPFAM" id="SSF52768">
    <property type="entry name" value="Arginase/deacetylase"/>
    <property type="match status" value="1"/>
</dbReference>
<dbReference type="Proteomes" id="UP001456224">
    <property type="component" value="Chromosome"/>
</dbReference>
<evidence type="ECO:0000256" key="4">
    <source>
        <dbReference type="ARBA" id="ARBA00022801"/>
    </source>
</evidence>
<dbReference type="OrthoDB" id="9808367at2"/>
<dbReference type="AlphaFoldDB" id="A0A446C6M4"/>
<name>A0A446C6M4_9BURK</name>
<reference evidence="8 10" key="2">
    <citation type="submission" date="2024-03" db="EMBL/GenBank/DDBJ databases">
        <title>Reference genomes for the five species model microbial community.</title>
        <authorList>
            <person name="Padfield D."/>
        </authorList>
    </citation>
    <scope>NUCLEOTIDE SEQUENCE [LARGE SCALE GENOMIC DNA]</scope>
    <source>
        <strain evidence="8 10">AB1</strain>
    </source>
</reference>
<proteinExistence type="inferred from homology"/>
<dbReference type="RefSeq" id="WP_129239220.1">
    <property type="nucleotide sequence ID" value="NZ_CP148753.1"/>
</dbReference>
<dbReference type="GO" id="GO:0040029">
    <property type="term" value="P:epigenetic regulation of gene expression"/>
    <property type="evidence" value="ECO:0007669"/>
    <property type="project" value="TreeGrafter"/>
</dbReference>
<dbReference type="EMBL" id="UFQC01000002">
    <property type="protein sequence ID" value="SSW63495.1"/>
    <property type="molecule type" value="Genomic_DNA"/>
</dbReference>
<dbReference type="Proteomes" id="UP000289465">
    <property type="component" value="Unassembled WGS sequence"/>
</dbReference>
<evidence type="ECO:0000313" key="10">
    <source>
        <dbReference type="Proteomes" id="UP001456224"/>
    </source>
</evidence>
<evidence type="ECO:0000313" key="7">
    <source>
        <dbReference type="EMBL" id="SSW63495.1"/>
    </source>
</evidence>
<reference evidence="7 9" key="1">
    <citation type="submission" date="2018-07" db="EMBL/GenBank/DDBJ databases">
        <authorList>
            <person name="Peeters C."/>
        </authorList>
    </citation>
    <scope>NUCLEOTIDE SEQUENCE [LARGE SCALE GENOMIC DNA]</scope>
    <source>
        <strain evidence="7 9">LMG 30378</strain>
    </source>
</reference>
<dbReference type="InterPro" id="IPR000286">
    <property type="entry name" value="HDACs"/>
</dbReference>
<dbReference type="EMBL" id="CP148753">
    <property type="protein sequence ID" value="WXR75679.1"/>
    <property type="molecule type" value="Genomic_DNA"/>
</dbReference>
<dbReference type="InterPro" id="IPR037138">
    <property type="entry name" value="His_deacetylse_dom_sf"/>
</dbReference>